<dbReference type="InterPro" id="IPR027417">
    <property type="entry name" value="P-loop_NTPase"/>
</dbReference>
<dbReference type="PANTHER" id="PTHR43297:SF14">
    <property type="entry name" value="ATPASE AAA-TYPE CORE DOMAIN-CONTAINING PROTEIN"/>
    <property type="match status" value="1"/>
</dbReference>
<dbReference type="PANTHER" id="PTHR43297">
    <property type="entry name" value="OLIGOPEPTIDE TRANSPORT ATP-BINDING PROTEIN APPD"/>
    <property type="match status" value="1"/>
</dbReference>
<evidence type="ECO:0000256" key="5">
    <source>
        <dbReference type="ARBA" id="ARBA00022519"/>
    </source>
</evidence>
<dbReference type="NCBIfam" id="TIGR01727">
    <property type="entry name" value="oligo_HPY"/>
    <property type="match status" value="1"/>
</dbReference>
<dbReference type="InterPro" id="IPR003439">
    <property type="entry name" value="ABC_transporter-like_ATP-bd"/>
</dbReference>
<sequence>MREQEILSVRDLSIQFRGFERTVQAVSGLSFAVRAGETLGIVGESGCGKSVSSLAIMGLLAKTARITQGQVLFEGQDLLNMPEKRMRQIRGNQVSMIFQEPMTSLNPVFTIGVQIAESIQLHQGKSRQQALRDAQDLLELVQVSDPAKRLTQYPHELSGGMRQRVMIAMALACKPRVLIADEPTTALDVTIQAQILQILKDIQVELGTAIVLITHDLGVVAETCDRVLVMYAGSMVEEGAVADVLYRSRHPYTQALIRSLPGFVDAQGETGQRLAELPGIVPIRSPDAQGCAFASRCVARIEQCEREAPRMLTAETGSRYWCRSGV</sequence>
<keyword evidence="9" id="KW-0472">Membrane</keyword>
<name>A0ABT8EFY3_9BURK</name>
<keyword evidence="6" id="KW-0547">Nucleotide-binding</keyword>
<dbReference type="Pfam" id="PF00005">
    <property type="entry name" value="ABC_tran"/>
    <property type="match status" value="1"/>
</dbReference>
<evidence type="ECO:0000256" key="1">
    <source>
        <dbReference type="ARBA" id="ARBA00004417"/>
    </source>
</evidence>
<evidence type="ECO:0000256" key="8">
    <source>
        <dbReference type="ARBA" id="ARBA00022967"/>
    </source>
</evidence>
<dbReference type="PROSITE" id="PS00211">
    <property type="entry name" value="ABC_TRANSPORTER_1"/>
    <property type="match status" value="1"/>
</dbReference>
<comment type="similarity">
    <text evidence="2">Belongs to the ABC transporter superfamily.</text>
</comment>
<evidence type="ECO:0000256" key="3">
    <source>
        <dbReference type="ARBA" id="ARBA00022448"/>
    </source>
</evidence>
<keyword evidence="4" id="KW-1003">Cell membrane</keyword>
<evidence type="ECO:0000256" key="9">
    <source>
        <dbReference type="ARBA" id="ARBA00023136"/>
    </source>
</evidence>
<evidence type="ECO:0000256" key="4">
    <source>
        <dbReference type="ARBA" id="ARBA00022475"/>
    </source>
</evidence>
<comment type="subcellular location">
    <subcellularLocation>
        <location evidence="1">Cell inner membrane</location>
        <topology evidence="1">Peripheral membrane protein</topology>
    </subcellularLocation>
</comment>
<evidence type="ECO:0000256" key="6">
    <source>
        <dbReference type="ARBA" id="ARBA00022741"/>
    </source>
</evidence>
<keyword evidence="12" id="KW-1185">Reference proteome</keyword>
<protein>
    <submittedName>
        <fullName evidence="11">ABC transporter ATP-binding protein</fullName>
    </submittedName>
</protein>
<dbReference type="EMBL" id="JAJHNU010000001">
    <property type="protein sequence ID" value="MDN4120219.1"/>
    <property type="molecule type" value="Genomic_DNA"/>
</dbReference>
<comment type="caution">
    <text evidence="11">The sequence shown here is derived from an EMBL/GenBank/DDBJ whole genome shotgun (WGS) entry which is preliminary data.</text>
</comment>
<dbReference type="InterPro" id="IPR013563">
    <property type="entry name" value="Oligopep_ABC_C"/>
</dbReference>
<dbReference type="CDD" id="cd03257">
    <property type="entry name" value="ABC_NikE_OppD_transporters"/>
    <property type="match status" value="1"/>
</dbReference>
<dbReference type="SUPFAM" id="SSF52540">
    <property type="entry name" value="P-loop containing nucleoside triphosphate hydrolases"/>
    <property type="match status" value="1"/>
</dbReference>
<proteinExistence type="inferred from homology"/>
<dbReference type="InterPro" id="IPR050388">
    <property type="entry name" value="ABC_Ni/Peptide_Import"/>
</dbReference>
<feature type="domain" description="ABC transporter" evidence="10">
    <location>
        <begin position="9"/>
        <end position="257"/>
    </location>
</feature>
<accession>A0ABT8EFY3</accession>
<keyword evidence="8" id="KW-1278">Translocase</keyword>
<dbReference type="Proteomes" id="UP001168613">
    <property type="component" value="Unassembled WGS sequence"/>
</dbReference>
<reference evidence="11" key="1">
    <citation type="submission" date="2021-11" db="EMBL/GenBank/DDBJ databases">
        <title>Draft genome sequence of Alcaligenes endophyticus type strain CCUG 75668T.</title>
        <authorList>
            <person name="Salva-Serra F."/>
            <person name="Duran R.E."/>
            <person name="Seeger M."/>
            <person name="Moore E.R.B."/>
            <person name="Jaen-Luchoro D."/>
        </authorList>
    </citation>
    <scope>NUCLEOTIDE SEQUENCE</scope>
    <source>
        <strain evidence="11">CCUG 75668</strain>
    </source>
</reference>
<dbReference type="Pfam" id="PF08352">
    <property type="entry name" value="oligo_HPY"/>
    <property type="match status" value="1"/>
</dbReference>
<evidence type="ECO:0000313" key="11">
    <source>
        <dbReference type="EMBL" id="MDN4120219.1"/>
    </source>
</evidence>
<dbReference type="InterPro" id="IPR003593">
    <property type="entry name" value="AAA+_ATPase"/>
</dbReference>
<keyword evidence="3" id="KW-0813">Transport</keyword>
<organism evidence="11 12">
    <name type="scientific">Alcaligenes endophyticus</name>
    <dbReference type="NCBI Taxonomy" id="1929088"/>
    <lineage>
        <taxon>Bacteria</taxon>
        <taxon>Pseudomonadati</taxon>
        <taxon>Pseudomonadota</taxon>
        <taxon>Betaproteobacteria</taxon>
        <taxon>Burkholderiales</taxon>
        <taxon>Alcaligenaceae</taxon>
        <taxon>Alcaligenes</taxon>
    </lineage>
</organism>
<dbReference type="RefSeq" id="WP_266122451.1">
    <property type="nucleotide sequence ID" value="NZ_JAJHNU010000001.1"/>
</dbReference>
<evidence type="ECO:0000313" key="12">
    <source>
        <dbReference type="Proteomes" id="UP001168613"/>
    </source>
</evidence>
<dbReference type="PROSITE" id="PS50893">
    <property type="entry name" value="ABC_TRANSPORTER_2"/>
    <property type="match status" value="1"/>
</dbReference>
<dbReference type="InterPro" id="IPR017871">
    <property type="entry name" value="ABC_transporter-like_CS"/>
</dbReference>
<dbReference type="SMART" id="SM00382">
    <property type="entry name" value="AAA"/>
    <property type="match status" value="1"/>
</dbReference>
<evidence type="ECO:0000256" key="2">
    <source>
        <dbReference type="ARBA" id="ARBA00005417"/>
    </source>
</evidence>
<dbReference type="GO" id="GO:0005524">
    <property type="term" value="F:ATP binding"/>
    <property type="evidence" value="ECO:0007669"/>
    <property type="project" value="UniProtKB-KW"/>
</dbReference>
<keyword evidence="7 11" id="KW-0067">ATP-binding</keyword>
<gene>
    <name evidence="11" type="ORF">LMS43_02830</name>
</gene>
<evidence type="ECO:0000256" key="7">
    <source>
        <dbReference type="ARBA" id="ARBA00022840"/>
    </source>
</evidence>
<keyword evidence="5" id="KW-0997">Cell inner membrane</keyword>
<evidence type="ECO:0000259" key="10">
    <source>
        <dbReference type="PROSITE" id="PS50893"/>
    </source>
</evidence>
<dbReference type="Gene3D" id="3.40.50.300">
    <property type="entry name" value="P-loop containing nucleotide triphosphate hydrolases"/>
    <property type="match status" value="1"/>
</dbReference>